<dbReference type="InterPro" id="IPR027685">
    <property type="entry name" value="Shroom_fam"/>
</dbReference>
<feature type="compositionally biased region" description="Basic and acidic residues" evidence="9">
    <location>
        <begin position="1"/>
        <end position="20"/>
    </location>
</feature>
<feature type="compositionally biased region" description="Polar residues" evidence="9">
    <location>
        <begin position="811"/>
        <end position="822"/>
    </location>
</feature>
<dbReference type="PROSITE" id="PS51307">
    <property type="entry name" value="ASD2"/>
    <property type="match status" value="1"/>
</dbReference>
<keyword evidence="3" id="KW-0963">Cytoplasm</keyword>
<dbReference type="CTD" id="357"/>
<keyword evidence="6" id="KW-0206">Cytoskeleton</keyword>
<feature type="domain" description="ASD2" evidence="12">
    <location>
        <begin position="1457"/>
        <end position="1751"/>
    </location>
</feature>
<evidence type="ECO:0000256" key="8">
    <source>
        <dbReference type="SAM" id="Coils"/>
    </source>
</evidence>
<dbReference type="GO" id="GO:0051015">
    <property type="term" value="F:actin filament binding"/>
    <property type="evidence" value="ECO:0007669"/>
    <property type="project" value="InterPro"/>
</dbReference>
<evidence type="ECO:0000256" key="9">
    <source>
        <dbReference type="SAM" id="MobiDB-lite"/>
    </source>
</evidence>
<feature type="region of interest" description="Disordered" evidence="9">
    <location>
        <begin position="334"/>
        <end position="354"/>
    </location>
</feature>
<feature type="region of interest" description="Disordered" evidence="9">
    <location>
        <begin position="791"/>
        <end position="864"/>
    </location>
</feature>
<dbReference type="Pfam" id="PF08688">
    <property type="entry name" value="ASD1"/>
    <property type="match status" value="1"/>
</dbReference>
<feature type="compositionally biased region" description="Pro residues" evidence="9">
    <location>
        <begin position="340"/>
        <end position="349"/>
    </location>
</feature>
<sequence length="1756" mass="196449">MENVELRGGQERFPAKDSRLDPAFLDQGHPRPPQLLAGGEPRGADPYKRVEVQLTGGAPWGFTLKGGREHGEPLIITKIEEGSKAAVVDKLLAGDEIIAINDVNLSGFRQEAICLVKGSHKTLKLVVKRKNDLACRPHSWHATKFTESQSETATPRLSSTNVCASWHSQYHASSSSHDLSSSWDQSNLYRTSDQFSSVGSMDSWDHIPQACQYGQISSAKSNSSIDHLGNPNKRDSAYGSFSTSSSTPDHTLSSVDAASTENVVYKVGHWETPKQGNSKGPSFLSDNGRLEEKASCLPPPLQYENNRTPRLEDHSDSMYSGSGRSNFVPVWYIPEKKKSPSPPPPPPPLRSDSFAATKGHERAHAPLYSEGVQNTQHFEVPPRPQARSDWAVETAEQQKQVAKTVERVSDGRQGGNPAYRLDGNMDYSLTSACDRVNNNMGNINRLHSSLSSTDIRFAQSAYGQHHHQRQYSDESTFFHNAKVSASAKEQRHLSAYAGIQKKSTDKHSCHPNQARTPDNVAIASVDTNSEGRMDNAGLSHYYCVTVKQPAQGSLRPLSLKDASWNPEQHESPAVATMSQSSKYYLPQRPVESSLDASEKRGHYIMNKGEDVRTLVMEDSRKVSYPEKQGQSKSFEESHSSYREAEYGQECVPVSASKASLKDFKWSQEESYKISPQKTPMLHSLAQEGKSQAAVATEMGINKQPGFDAHLSKNARRSDRFATTLRNEIQMKRAKLQKSKSTAALTGSNETEEYAENWKPDSAESCSSEGSFTNVYKDNLKEAQARVLKATSFQRRDLERSSADDNPDGKANNCNSPALTFNPDNKESGLLEARQSFKPNSSGNNAHHVPRIGARKRFTAQQKLKSYSEPEKINEVGRSEDDYRPRGRPTISEEALGSFADRWKFFEETSKPAYQKSSQRHVPCSQLETQPPNALRNSQEVESESPWCERRMRSASFGVENILRTHNRPKETIHYSGFPTKSGQWQRLETFAEYQASWKEQKKPLETRSSGRYHSADNILDAGHEQLEKSPYTHERSRSSPSTDLYKKEELTEGRRQTENSRENEERISSALRTEERNYNLRPGDIQYPEGHPGDPTAYQGYGLGNKWKASARPAAAGQTTVASPGSRGRSGTFPSDYMYLQEDVNEKNNDYGVLPLAISELHVSDENHFYPTQGKGEESQQGDPELLNRKHGLVPQRLPPPPKRESNYRRQENSSASLAASSESLLTAPKRTVQSLSPPATNAAAVSSSSSPTPVQISGRLTSTKLPDLPQPATAENASQHLEEKTHLKSQPARSSAYRCQLKPGMERSRSPSPQFAPQKLTDKPPVAVQDDSPTRIEKVMDNNTTVKMVPIKIVHSESHAEKESRQSLVSTVEPPALPSGLEKDQIKTLSTSEQSYSRFCAYTRQGVELEPESKTRPPYLQPAEAPETTVKVSDVSGHTVSYMRAKEKTAEDWKSEELAREIVDKDKSLADILDPSVKIKTTMDLMVGIFPKDDHLLEEAQQRRKLLLKVPSPKASEDKKEDQPLPLAIPLTTSSTYYSTSAPKAELLIKMKDMQQEQQKEEDSEDELDHDLSEKKQELIDSISRKLQVLREARETLLEDIQANNLLGEDVEATVKDVCKPNEFDKFRMFIGDLDKVVNLLLSLSGRLARVENALNNLDENASPEERRILADKQKLLTQQHEDAKELKENLDRRERIVFDILANYLSDESLADYEHFVKMKSALIIEQRELEDKIKLGEEQLKCLTESLQPERPK</sequence>
<feature type="region of interest" description="Disordered" evidence="9">
    <location>
        <begin position="913"/>
        <end position="941"/>
    </location>
</feature>
<evidence type="ECO:0000256" key="7">
    <source>
        <dbReference type="PROSITE-ProRule" id="PRU00637"/>
    </source>
</evidence>
<evidence type="ECO:0000256" key="4">
    <source>
        <dbReference type="ARBA" id="ARBA00022701"/>
    </source>
</evidence>
<dbReference type="PANTHER" id="PTHR15012:SF8">
    <property type="entry name" value="PROTEIN SHROOM2"/>
    <property type="match status" value="1"/>
</dbReference>
<dbReference type="Gene3D" id="2.30.42.10">
    <property type="match status" value="1"/>
</dbReference>
<feature type="region of interest" description="Disordered" evidence="9">
    <location>
        <begin position="1191"/>
        <end position="1330"/>
    </location>
</feature>
<dbReference type="PANTHER" id="PTHR15012">
    <property type="entry name" value="APICAL PROTEIN/SHROOM-RELATED"/>
    <property type="match status" value="1"/>
</dbReference>
<feature type="region of interest" description="Disordered" evidence="9">
    <location>
        <begin position="1"/>
        <end position="43"/>
    </location>
</feature>
<feature type="region of interest" description="Disordered" evidence="9">
    <location>
        <begin position="292"/>
        <end position="321"/>
    </location>
</feature>
<dbReference type="GO" id="GO:0005912">
    <property type="term" value="C:adherens junction"/>
    <property type="evidence" value="ECO:0007669"/>
    <property type="project" value="TreeGrafter"/>
</dbReference>
<feature type="region of interest" description="Disordered" evidence="9">
    <location>
        <begin position="1358"/>
        <end position="1387"/>
    </location>
</feature>
<keyword evidence="13" id="KW-1185">Reference proteome</keyword>
<dbReference type="RefSeq" id="XP_020642386.2">
    <property type="nucleotide sequence ID" value="XM_020786727.2"/>
</dbReference>
<evidence type="ECO:0000256" key="3">
    <source>
        <dbReference type="ARBA" id="ARBA00022490"/>
    </source>
</evidence>
<keyword evidence="4" id="KW-0493">Microtubule</keyword>
<organism evidence="13 14">
    <name type="scientific">Pogona vitticeps</name>
    <name type="common">central bearded dragon</name>
    <dbReference type="NCBI Taxonomy" id="103695"/>
    <lineage>
        <taxon>Eukaryota</taxon>
        <taxon>Metazoa</taxon>
        <taxon>Chordata</taxon>
        <taxon>Craniata</taxon>
        <taxon>Vertebrata</taxon>
        <taxon>Euteleostomi</taxon>
        <taxon>Lepidosauria</taxon>
        <taxon>Squamata</taxon>
        <taxon>Bifurcata</taxon>
        <taxon>Unidentata</taxon>
        <taxon>Episquamata</taxon>
        <taxon>Toxicofera</taxon>
        <taxon>Iguania</taxon>
        <taxon>Acrodonta</taxon>
        <taxon>Agamidae</taxon>
        <taxon>Amphibolurinae</taxon>
        <taxon>Pogona</taxon>
    </lineage>
</organism>
<dbReference type="PROSITE" id="PS50106">
    <property type="entry name" value="PDZ"/>
    <property type="match status" value="1"/>
</dbReference>
<feature type="region of interest" description="Disordered" evidence="9">
    <location>
        <begin position="735"/>
        <end position="768"/>
    </location>
</feature>
<dbReference type="InterPro" id="IPR036034">
    <property type="entry name" value="PDZ_sf"/>
</dbReference>
<protein>
    <submittedName>
        <fullName evidence="14">Protein Shroom2 isoform X1</fullName>
    </submittedName>
</protein>
<reference evidence="14" key="1">
    <citation type="submission" date="2025-08" db="UniProtKB">
        <authorList>
            <consortium name="RefSeq"/>
        </authorList>
    </citation>
    <scope>IDENTIFICATION</scope>
</reference>
<dbReference type="CDD" id="cd06750">
    <property type="entry name" value="PDZ_shroom2_3_4-like"/>
    <property type="match status" value="1"/>
</dbReference>
<evidence type="ECO:0000256" key="1">
    <source>
        <dbReference type="ARBA" id="ARBA00004245"/>
    </source>
</evidence>
<dbReference type="GO" id="GO:0007015">
    <property type="term" value="P:actin filament organization"/>
    <property type="evidence" value="ECO:0007669"/>
    <property type="project" value="TreeGrafter"/>
</dbReference>
<feature type="coiled-coil region" evidence="8">
    <location>
        <begin position="1545"/>
        <end position="1601"/>
    </location>
</feature>
<dbReference type="InterPro" id="IPR001478">
    <property type="entry name" value="PDZ"/>
</dbReference>
<feature type="compositionally biased region" description="Basic and acidic residues" evidence="9">
    <location>
        <begin position="793"/>
        <end position="802"/>
    </location>
</feature>
<dbReference type="KEGG" id="pvt:110075443"/>
<dbReference type="OrthoDB" id="10063560at2759"/>
<dbReference type="Gene3D" id="6.10.250.3120">
    <property type="match status" value="1"/>
</dbReference>
<dbReference type="InterPro" id="IPR014799">
    <property type="entry name" value="ASD2_dom"/>
</dbReference>
<feature type="domain" description="PDZ" evidence="10">
    <location>
        <begin position="49"/>
        <end position="131"/>
    </location>
</feature>
<dbReference type="Proteomes" id="UP001652642">
    <property type="component" value="Chromosome 3"/>
</dbReference>
<feature type="domain" description="ASD1" evidence="11">
    <location>
        <begin position="779"/>
        <end position="876"/>
    </location>
</feature>
<evidence type="ECO:0000256" key="2">
    <source>
        <dbReference type="ARBA" id="ARBA00006469"/>
    </source>
</evidence>
<feature type="compositionally biased region" description="Low complexity" evidence="9">
    <location>
        <begin position="1214"/>
        <end position="1226"/>
    </location>
</feature>
<accession>A0A6J0T169</accession>
<keyword evidence="8" id="KW-0175">Coiled coil</keyword>
<evidence type="ECO:0000259" key="12">
    <source>
        <dbReference type="PROSITE" id="PS51307"/>
    </source>
</evidence>
<comment type="subcellular location">
    <subcellularLocation>
        <location evidence="1">Cytoplasm</location>
        <location evidence="1">Cytoskeleton</location>
    </subcellularLocation>
</comment>
<evidence type="ECO:0000259" key="11">
    <source>
        <dbReference type="PROSITE" id="PS51306"/>
    </source>
</evidence>
<feature type="region of interest" description="Disordered" evidence="9">
    <location>
        <begin position="221"/>
        <end position="253"/>
    </location>
</feature>
<name>A0A6J0T169_9SAUR</name>
<feature type="compositionally biased region" description="Basic and acidic residues" evidence="9">
    <location>
        <begin position="307"/>
        <end position="316"/>
    </location>
</feature>
<evidence type="ECO:0000313" key="13">
    <source>
        <dbReference type="Proteomes" id="UP001652642"/>
    </source>
</evidence>
<dbReference type="SUPFAM" id="SSF50156">
    <property type="entry name" value="PDZ domain-like"/>
    <property type="match status" value="1"/>
</dbReference>
<dbReference type="InParanoid" id="A0A6J0T169"/>
<evidence type="ECO:0000256" key="6">
    <source>
        <dbReference type="ARBA" id="ARBA00023212"/>
    </source>
</evidence>
<feature type="compositionally biased region" description="Polar residues" evidence="9">
    <location>
        <begin position="738"/>
        <end position="748"/>
    </location>
</feature>
<dbReference type="GO" id="GO:0005874">
    <property type="term" value="C:microtubule"/>
    <property type="evidence" value="ECO:0007669"/>
    <property type="project" value="UniProtKB-KW"/>
</dbReference>
<feature type="compositionally biased region" description="Basic and acidic residues" evidence="9">
    <location>
        <begin position="1044"/>
        <end position="1078"/>
    </location>
</feature>
<dbReference type="InterPro" id="IPR014800">
    <property type="entry name" value="ASD1_dom"/>
</dbReference>
<dbReference type="PROSITE" id="PS51306">
    <property type="entry name" value="ASD1"/>
    <property type="match status" value="1"/>
</dbReference>
<feature type="compositionally biased region" description="Basic and acidic residues" evidence="9">
    <location>
        <begin position="1202"/>
        <end position="1212"/>
    </location>
</feature>
<feature type="region of interest" description="Disordered" evidence="9">
    <location>
        <begin position="1023"/>
        <end position="1101"/>
    </location>
</feature>
<feature type="compositionally biased region" description="Low complexity" evidence="9">
    <location>
        <begin position="1237"/>
        <end position="1255"/>
    </location>
</feature>
<dbReference type="GO" id="GO:0016324">
    <property type="term" value="C:apical plasma membrane"/>
    <property type="evidence" value="ECO:0007669"/>
    <property type="project" value="TreeGrafter"/>
</dbReference>
<comment type="similarity">
    <text evidence="2">Belongs to the shroom family.</text>
</comment>
<evidence type="ECO:0000256" key="5">
    <source>
        <dbReference type="ARBA" id="ARBA00023203"/>
    </source>
</evidence>
<feature type="compositionally biased region" description="Basic residues" evidence="9">
    <location>
        <begin position="847"/>
        <end position="857"/>
    </location>
</feature>
<evidence type="ECO:0000313" key="14">
    <source>
        <dbReference type="RefSeq" id="XP_020642386.2"/>
    </source>
</evidence>
<feature type="compositionally biased region" description="Polar residues" evidence="9">
    <location>
        <begin position="925"/>
        <end position="939"/>
    </location>
</feature>
<feature type="region of interest" description="Disordered" evidence="9">
    <location>
        <begin position="1115"/>
        <end position="1134"/>
    </location>
</feature>
<dbReference type="Pfam" id="PF08687">
    <property type="entry name" value="ASD2"/>
    <property type="match status" value="1"/>
</dbReference>
<evidence type="ECO:0000259" key="10">
    <source>
        <dbReference type="PROSITE" id="PS50106"/>
    </source>
</evidence>
<dbReference type="SMART" id="SM00228">
    <property type="entry name" value="PDZ"/>
    <property type="match status" value="1"/>
</dbReference>
<dbReference type="GO" id="GO:0043296">
    <property type="term" value="C:apical junction complex"/>
    <property type="evidence" value="ECO:0007669"/>
    <property type="project" value="TreeGrafter"/>
</dbReference>
<dbReference type="GO" id="GO:0030864">
    <property type="term" value="C:cortical actin cytoskeleton"/>
    <property type="evidence" value="ECO:0007669"/>
    <property type="project" value="TreeGrafter"/>
</dbReference>
<feature type="coiled-coil region" evidence="8">
    <location>
        <begin position="1642"/>
        <end position="1698"/>
    </location>
</feature>
<dbReference type="Pfam" id="PF00595">
    <property type="entry name" value="PDZ"/>
    <property type="match status" value="1"/>
</dbReference>
<keyword evidence="5 7" id="KW-0009">Actin-binding</keyword>
<proteinExistence type="inferred from homology"/>
<feature type="compositionally biased region" description="Basic and acidic residues" evidence="9">
    <location>
        <begin position="1023"/>
        <end position="1037"/>
    </location>
</feature>
<dbReference type="GeneID" id="110075443"/>
<gene>
    <name evidence="14" type="primary">SHROOM2</name>
</gene>